<keyword evidence="7 8" id="KW-0066">ATP synthesis</keyword>
<gene>
    <name evidence="8" type="primary">atpH</name>
    <name evidence="9" type="ORF">CRV11_03360</name>
</gene>
<evidence type="ECO:0000256" key="5">
    <source>
        <dbReference type="ARBA" id="ARBA00023136"/>
    </source>
</evidence>
<protein>
    <recommendedName>
        <fullName evidence="8">ATP synthase subunit delta</fullName>
    </recommendedName>
    <alternativeName>
        <fullName evidence="8">ATP synthase F(1) sector subunit delta</fullName>
    </alternativeName>
    <alternativeName>
        <fullName evidence="8">F-type ATPase subunit delta</fullName>
        <shortName evidence="8">F-ATPase subunit delta</shortName>
    </alternativeName>
</protein>
<keyword evidence="3 8" id="KW-0375">Hydrogen ion transport</keyword>
<evidence type="ECO:0000256" key="7">
    <source>
        <dbReference type="ARBA" id="ARBA00023310"/>
    </source>
</evidence>
<dbReference type="GO" id="GO:0005886">
    <property type="term" value="C:plasma membrane"/>
    <property type="evidence" value="ECO:0007669"/>
    <property type="project" value="UniProtKB-SubCell"/>
</dbReference>
<evidence type="ECO:0000256" key="3">
    <source>
        <dbReference type="ARBA" id="ARBA00022781"/>
    </source>
</evidence>
<evidence type="ECO:0000313" key="10">
    <source>
        <dbReference type="Proteomes" id="UP000296034"/>
    </source>
</evidence>
<dbReference type="HAMAP" id="MF_01416">
    <property type="entry name" value="ATP_synth_delta_bact"/>
    <property type="match status" value="1"/>
</dbReference>
<keyword evidence="2 8" id="KW-0813">Transport</keyword>
<dbReference type="Gene3D" id="1.10.520.20">
    <property type="entry name" value="N-terminal domain of the delta subunit of the F1F0-ATP synthase"/>
    <property type="match status" value="1"/>
</dbReference>
<dbReference type="GO" id="GO:0046933">
    <property type="term" value="F:proton-transporting ATP synthase activity, rotational mechanism"/>
    <property type="evidence" value="ECO:0007669"/>
    <property type="project" value="UniProtKB-UniRule"/>
</dbReference>
<evidence type="ECO:0000256" key="8">
    <source>
        <dbReference type="HAMAP-Rule" id="MF_01416"/>
    </source>
</evidence>
<name>A0A2P5SXA1_9GAMM</name>
<dbReference type="RefSeq" id="WP_136131943.1">
    <property type="nucleotide sequence ID" value="NZ_PDKS01000006.1"/>
</dbReference>
<keyword evidence="4 8" id="KW-0406">Ion transport</keyword>
<comment type="caution">
    <text evidence="9">The sequence shown here is derived from an EMBL/GenBank/DDBJ whole genome shotgun (WGS) entry which is preliminary data.</text>
</comment>
<dbReference type="Proteomes" id="UP000296034">
    <property type="component" value="Unassembled WGS sequence"/>
</dbReference>
<accession>A0A2P5SXA1</accession>
<dbReference type="EMBL" id="PDKS01000006">
    <property type="protein sequence ID" value="PPI86961.1"/>
    <property type="molecule type" value="Genomic_DNA"/>
</dbReference>
<comment type="similarity">
    <text evidence="8">Belongs to the ATPase delta chain family.</text>
</comment>
<evidence type="ECO:0000256" key="2">
    <source>
        <dbReference type="ARBA" id="ARBA00022448"/>
    </source>
</evidence>
<dbReference type="OrthoDB" id="9816221at2"/>
<comment type="function">
    <text evidence="8">F(1)F(0) ATP synthase produces ATP from ADP in the presence of a proton or sodium gradient. F-type ATPases consist of two structural domains, F(1) containing the extramembraneous catalytic core and F(0) containing the membrane proton channel, linked together by a central stalk and a peripheral stalk. During catalysis, ATP synthesis in the catalytic domain of F(1) is coupled via a rotary mechanism of the central stalk subunits to proton translocation.</text>
</comment>
<reference evidence="9 10" key="1">
    <citation type="journal article" date="2018" name="Genome Biol. Evol.">
        <title>Cladogenesis and Genomic Streamlining in Extracellular Endosymbionts of Tropical Stink Bugs.</title>
        <authorList>
            <person name="Otero-Bravo A."/>
            <person name="Goffredi S."/>
            <person name="Sabree Z.L."/>
        </authorList>
    </citation>
    <scope>NUCLEOTIDE SEQUENCE [LARGE SCALE GENOMIC DNA]</scope>
    <source>
        <strain evidence="9 10">SoET</strain>
    </source>
</reference>
<keyword evidence="6 8" id="KW-0139">CF(1)</keyword>
<keyword evidence="8" id="KW-1003">Cell membrane</keyword>
<evidence type="ECO:0000256" key="1">
    <source>
        <dbReference type="ARBA" id="ARBA00004370"/>
    </source>
</evidence>
<dbReference type="InterPro" id="IPR000711">
    <property type="entry name" value="ATPase_OSCP/dsu"/>
</dbReference>
<comment type="subcellular location">
    <subcellularLocation>
        <location evidence="8">Cell membrane</location>
        <topology evidence="8">Peripheral membrane protein</topology>
    </subcellularLocation>
    <subcellularLocation>
        <location evidence="1">Membrane</location>
    </subcellularLocation>
</comment>
<proteinExistence type="inferred from homology"/>
<dbReference type="AlphaFoldDB" id="A0A2P5SXA1"/>
<comment type="function">
    <text evidence="8">This protein is part of the stalk that links CF(0) to CF(1). It either transmits conformational changes from CF(0) to CF(1) or is implicated in proton conduction.</text>
</comment>
<evidence type="ECO:0000256" key="6">
    <source>
        <dbReference type="ARBA" id="ARBA00023196"/>
    </source>
</evidence>
<keyword evidence="9" id="KW-0378">Hydrolase</keyword>
<dbReference type="PRINTS" id="PR00125">
    <property type="entry name" value="ATPASEDELTA"/>
</dbReference>
<keyword evidence="5 8" id="KW-0472">Membrane</keyword>
<sequence length="177" mass="20160">MFELITIARPYAKAIFDISLENKNIEYWHRVLIITAQISADKEIKKIFSRGLSANNIYDIFDKICGDKLSQSAKNLIKLMAENKRLDILPAVLSEFDKLHDDYKSIAEATVTSAFNLSNEQLKNIKHLLEKRLARKVRLKNKTDISLISGIIINLGDLVIDNSISGRISRLAKILQY</sequence>
<dbReference type="PANTHER" id="PTHR11910">
    <property type="entry name" value="ATP SYNTHASE DELTA CHAIN"/>
    <property type="match status" value="1"/>
</dbReference>
<dbReference type="GO" id="GO:0016787">
    <property type="term" value="F:hydrolase activity"/>
    <property type="evidence" value="ECO:0007669"/>
    <property type="project" value="UniProtKB-KW"/>
</dbReference>
<evidence type="ECO:0000256" key="4">
    <source>
        <dbReference type="ARBA" id="ARBA00023065"/>
    </source>
</evidence>
<dbReference type="NCBIfam" id="TIGR01145">
    <property type="entry name" value="ATP_synt_delta"/>
    <property type="match status" value="1"/>
</dbReference>
<dbReference type="PROSITE" id="PS00389">
    <property type="entry name" value="ATPASE_DELTA"/>
    <property type="match status" value="1"/>
</dbReference>
<organism evidence="9 10">
    <name type="scientific">Candidatus Pantoea edessiphila</name>
    <dbReference type="NCBI Taxonomy" id="2044610"/>
    <lineage>
        <taxon>Bacteria</taxon>
        <taxon>Pseudomonadati</taxon>
        <taxon>Pseudomonadota</taxon>
        <taxon>Gammaproteobacteria</taxon>
        <taxon>Enterobacterales</taxon>
        <taxon>Erwiniaceae</taxon>
        <taxon>Pantoea</taxon>
    </lineage>
</organism>
<dbReference type="GO" id="GO:0045259">
    <property type="term" value="C:proton-transporting ATP synthase complex"/>
    <property type="evidence" value="ECO:0007669"/>
    <property type="project" value="UniProtKB-KW"/>
</dbReference>
<dbReference type="InterPro" id="IPR026015">
    <property type="entry name" value="ATP_synth_OSCP/delta_N_sf"/>
</dbReference>
<dbReference type="SUPFAM" id="SSF47928">
    <property type="entry name" value="N-terminal domain of the delta subunit of the F1F0-ATP synthase"/>
    <property type="match status" value="1"/>
</dbReference>
<evidence type="ECO:0000313" key="9">
    <source>
        <dbReference type="EMBL" id="PPI86961.1"/>
    </source>
</evidence>
<dbReference type="InterPro" id="IPR020781">
    <property type="entry name" value="ATPase_OSCP/d_CS"/>
</dbReference>
<dbReference type="Pfam" id="PF00213">
    <property type="entry name" value="OSCP"/>
    <property type="match status" value="1"/>
</dbReference>
<dbReference type="NCBIfam" id="NF004402">
    <property type="entry name" value="PRK05758.2-2"/>
    <property type="match status" value="1"/>
</dbReference>